<dbReference type="Proteomes" id="UP000245168">
    <property type="component" value="Unassembled WGS sequence"/>
</dbReference>
<evidence type="ECO:0000256" key="8">
    <source>
        <dbReference type="ARBA" id="ARBA00023141"/>
    </source>
</evidence>
<dbReference type="Pfam" id="PF00218">
    <property type="entry name" value="IGPS"/>
    <property type="match status" value="1"/>
</dbReference>
<evidence type="ECO:0000313" key="12">
    <source>
        <dbReference type="EMBL" id="PWE17231.1"/>
    </source>
</evidence>
<name>A0A2U2BT93_9PROT</name>
<evidence type="ECO:0000256" key="10">
    <source>
        <dbReference type="HAMAP-Rule" id="MF_00134"/>
    </source>
</evidence>
<evidence type="ECO:0000256" key="5">
    <source>
        <dbReference type="ARBA" id="ARBA00022605"/>
    </source>
</evidence>
<keyword evidence="6 10" id="KW-0210">Decarboxylase</keyword>
<dbReference type="PANTHER" id="PTHR22854:SF2">
    <property type="entry name" value="INDOLE-3-GLYCEROL-PHOSPHATE SYNTHASE"/>
    <property type="match status" value="1"/>
</dbReference>
<protein>
    <recommendedName>
        <fullName evidence="4 10">Indole-3-glycerol phosphate synthase</fullName>
        <shortName evidence="10">IGPS</shortName>
        <ecNumber evidence="3 10">4.1.1.48</ecNumber>
    </recommendedName>
</protein>
<keyword evidence="7 10" id="KW-0822">Tryptophan biosynthesis</keyword>
<gene>
    <name evidence="10" type="primary">trpC</name>
    <name evidence="12" type="ORF">DDZ18_05930</name>
</gene>
<dbReference type="GO" id="GO:0004425">
    <property type="term" value="F:indole-3-glycerol-phosphate synthase activity"/>
    <property type="evidence" value="ECO:0007669"/>
    <property type="project" value="UniProtKB-UniRule"/>
</dbReference>
<accession>A0A2U2BT93</accession>
<feature type="domain" description="Indole-3-glycerol phosphate synthase" evidence="11">
    <location>
        <begin position="5"/>
        <end position="260"/>
    </location>
</feature>
<evidence type="ECO:0000256" key="3">
    <source>
        <dbReference type="ARBA" id="ARBA00012362"/>
    </source>
</evidence>
<dbReference type="GO" id="GO:0004640">
    <property type="term" value="F:phosphoribosylanthranilate isomerase activity"/>
    <property type="evidence" value="ECO:0007669"/>
    <property type="project" value="TreeGrafter"/>
</dbReference>
<dbReference type="InterPro" id="IPR011060">
    <property type="entry name" value="RibuloseP-bd_barrel"/>
</dbReference>
<dbReference type="SUPFAM" id="SSF51366">
    <property type="entry name" value="Ribulose-phoshate binding barrel"/>
    <property type="match status" value="1"/>
</dbReference>
<evidence type="ECO:0000256" key="6">
    <source>
        <dbReference type="ARBA" id="ARBA00022793"/>
    </source>
</evidence>
<sequence length="270" mass="28282">MSDALARIIAYKRDEVAERKAAKPYDAIARAAASAAPVRGFLEALRRRAAAEGLALIAEIKKASPSKGLIRADFDPAALARAYETGGAACLSVLTDGPSFQGADGFLGEARDATALPALRKDFMLDPWQIAESRALGADCVLVILAAVDDATAESLIAEADAWTMDVLVEVHDADELARARALGAPMIGVNNRDLRTFETSLETFESLAPQAGPDRFLVAESGVFTSADADRLRRAGAGALLVGESLMRQDDVAAATRELLSLPAGASDG</sequence>
<keyword evidence="9 10" id="KW-0456">Lyase</keyword>
<evidence type="ECO:0000256" key="1">
    <source>
        <dbReference type="ARBA" id="ARBA00001633"/>
    </source>
</evidence>
<dbReference type="FunFam" id="3.20.20.70:FF:000024">
    <property type="entry name" value="Indole-3-glycerol phosphate synthase"/>
    <property type="match status" value="1"/>
</dbReference>
<dbReference type="OrthoDB" id="9804217at2"/>
<dbReference type="Gene3D" id="3.20.20.70">
    <property type="entry name" value="Aldolase class I"/>
    <property type="match status" value="1"/>
</dbReference>
<dbReference type="InterPro" id="IPR001468">
    <property type="entry name" value="Indole-3-GlycerolPSynthase_CS"/>
</dbReference>
<dbReference type="PANTHER" id="PTHR22854">
    <property type="entry name" value="TRYPTOPHAN BIOSYNTHESIS PROTEIN"/>
    <property type="match status" value="1"/>
</dbReference>
<dbReference type="EC" id="4.1.1.48" evidence="3 10"/>
<keyword evidence="13" id="KW-1185">Reference proteome</keyword>
<proteinExistence type="inferred from homology"/>
<comment type="caution">
    <text evidence="12">The sequence shown here is derived from an EMBL/GenBank/DDBJ whole genome shotgun (WGS) entry which is preliminary data.</text>
</comment>
<dbReference type="CDD" id="cd00331">
    <property type="entry name" value="IGPS"/>
    <property type="match status" value="1"/>
</dbReference>
<dbReference type="PROSITE" id="PS00614">
    <property type="entry name" value="IGPS"/>
    <property type="match status" value="1"/>
</dbReference>
<comment type="pathway">
    <text evidence="2 10">Amino-acid biosynthesis; L-tryptophan biosynthesis; L-tryptophan from chorismate: step 4/5.</text>
</comment>
<reference evidence="13" key="1">
    <citation type="submission" date="2018-05" db="EMBL/GenBank/DDBJ databases">
        <authorList>
            <person name="Liu B.-T."/>
        </authorList>
    </citation>
    <scope>NUCLEOTIDE SEQUENCE [LARGE SCALE GENOMIC DNA]</scope>
    <source>
        <strain evidence="13">WD6-1</strain>
    </source>
</reference>
<dbReference type="EMBL" id="QEXV01000003">
    <property type="protein sequence ID" value="PWE17231.1"/>
    <property type="molecule type" value="Genomic_DNA"/>
</dbReference>
<dbReference type="NCBIfam" id="NF001377">
    <property type="entry name" value="PRK00278.2-4"/>
    <property type="match status" value="1"/>
</dbReference>
<keyword evidence="8 10" id="KW-0057">Aromatic amino acid biosynthesis</keyword>
<dbReference type="InterPro" id="IPR013785">
    <property type="entry name" value="Aldolase_TIM"/>
</dbReference>
<dbReference type="NCBIfam" id="NF001370">
    <property type="entry name" value="PRK00278.1-2"/>
    <property type="match status" value="1"/>
</dbReference>
<comment type="catalytic activity">
    <reaction evidence="1 10">
        <text>1-(2-carboxyphenylamino)-1-deoxy-D-ribulose 5-phosphate + H(+) = (1S,2R)-1-C-(indol-3-yl)glycerol 3-phosphate + CO2 + H2O</text>
        <dbReference type="Rhea" id="RHEA:23476"/>
        <dbReference type="ChEBI" id="CHEBI:15377"/>
        <dbReference type="ChEBI" id="CHEBI:15378"/>
        <dbReference type="ChEBI" id="CHEBI:16526"/>
        <dbReference type="ChEBI" id="CHEBI:58613"/>
        <dbReference type="ChEBI" id="CHEBI:58866"/>
        <dbReference type="EC" id="4.1.1.48"/>
    </reaction>
</comment>
<evidence type="ECO:0000259" key="11">
    <source>
        <dbReference type="Pfam" id="PF00218"/>
    </source>
</evidence>
<evidence type="ECO:0000313" key="13">
    <source>
        <dbReference type="Proteomes" id="UP000245168"/>
    </source>
</evidence>
<dbReference type="AlphaFoldDB" id="A0A2U2BT93"/>
<dbReference type="InterPro" id="IPR045186">
    <property type="entry name" value="Indole-3-glycerol_P_synth"/>
</dbReference>
<dbReference type="UniPathway" id="UPA00035">
    <property type="reaction ID" value="UER00043"/>
</dbReference>
<keyword evidence="5 10" id="KW-0028">Amino-acid biosynthesis</keyword>
<dbReference type="HAMAP" id="MF_00134_B">
    <property type="entry name" value="IGPS_B"/>
    <property type="match status" value="1"/>
</dbReference>
<dbReference type="GO" id="GO:0000162">
    <property type="term" value="P:L-tryptophan biosynthetic process"/>
    <property type="evidence" value="ECO:0007669"/>
    <property type="project" value="UniProtKB-UniRule"/>
</dbReference>
<dbReference type="RefSeq" id="WP_109252462.1">
    <property type="nucleotide sequence ID" value="NZ_QEXV01000003.1"/>
</dbReference>
<dbReference type="NCBIfam" id="NF001373">
    <property type="entry name" value="PRK00278.1-6"/>
    <property type="match status" value="1"/>
</dbReference>
<evidence type="ECO:0000256" key="2">
    <source>
        <dbReference type="ARBA" id="ARBA00004696"/>
    </source>
</evidence>
<evidence type="ECO:0000256" key="4">
    <source>
        <dbReference type="ARBA" id="ARBA00018080"/>
    </source>
</evidence>
<dbReference type="InterPro" id="IPR013798">
    <property type="entry name" value="Indole-3-glycerol_P_synth_dom"/>
</dbReference>
<comment type="similarity">
    <text evidence="10">Belongs to the TrpC family.</text>
</comment>
<evidence type="ECO:0000256" key="7">
    <source>
        <dbReference type="ARBA" id="ARBA00022822"/>
    </source>
</evidence>
<organism evidence="12 13">
    <name type="scientific">Marinicauda salina</name>
    <dbReference type="NCBI Taxonomy" id="2135793"/>
    <lineage>
        <taxon>Bacteria</taxon>
        <taxon>Pseudomonadati</taxon>
        <taxon>Pseudomonadota</taxon>
        <taxon>Alphaproteobacteria</taxon>
        <taxon>Maricaulales</taxon>
        <taxon>Maricaulaceae</taxon>
        <taxon>Marinicauda</taxon>
    </lineage>
</organism>
<evidence type="ECO:0000256" key="9">
    <source>
        <dbReference type="ARBA" id="ARBA00023239"/>
    </source>
</evidence>